<keyword evidence="1" id="KW-0732">Signal</keyword>
<name>A0ABY4E5I7_9NEIS</name>
<sequence>MFCYRVGLLLLSSACLLPVAQAQDVPAGVAEECAQLPQITQQGDKFYRAGDYRQAENAYNKQAGLLSFCLSNIDDGSSDQSKAKRLNIALNNVGLSHAKQGDYRWARAWYEIMPKVAPSPFNLKQLPAIKPSRDKRGQYVSYVGQGQWSYLTVRDGSNGYDIDFEGLRMGLMGWLNGPNMGNFSTTMAKNSQVASYHYQDTGSTDRCDIRLQFLPSKADGERIKVTQDGNGSCGFGFGVYAGGTYLKISDQVPKERPETY</sequence>
<evidence type="ECO:0000256" key="1">
    <source>
        <dbReference type="SAM" id="SignalP"/>
    </source>
</evidence>
<gene>
    <name evidence="2" type="ORF">LVJ82_08720</name>
</gene>
<dbReference type="RefSeq" id="WP_058305197.1">
    <property type="nucleotide sequence ID" value="NZ_CABKVG010000006.1"/>
</dbReference>
<accession>A0ABY4E5I7</accession>
<dbReference type="Proteomes" id="UP000832011">
    <property type="component" value="Chromosome"/>
</dbReference>
<proteinExistence type="predicted"/>
<organism evidence="2 3">
    <name type="scientific">Vitreoscilla massiliensis</name>
    <dbReference type="NCBI Taxonomy" id="1689272"/>
    <lineage>
        <taxon>Bacteria</taxon>
        <taxon>Pseudomonadati</taxon>
        <taxon>Pseudomonadota</taxon>
        <taxon>Betaproteobacteria</taxon>
        <taxon>Neisseriales</taxon>
        <taxon>Neisseriaceae</taxon>
        <taxon>Vitreoscilla</taxon>
    </lineage>
</organism>
<dbReference type="Gene3D" id="1.25.40.10">
    <property type="entry name" value="Tetratricopeptide repeat domain"/>
    <property type="match status" value="1"/>
</dbReference>
<feature type="chain" id="PRO_5045739368" evidence="1">
    <location>
        <begin position="23"/>
        <end position="260"/>
    </location>
</feature>
<evidence type="ECO:0000313" key="3">
    <source>
        <dbReference type="Proteomes" id="UP000832011"/>
    </source>
</evidence>
<reference evidence="2 3" key="1">
    <citation type="journal article" date="2022" name="Res Sq">
        <title>Evolution of multicellular longitudinally dividing oral cavity symbionts (Neisseriaceae).</title>
        <authorList>
            <person name="Nyongesa S."/>
            <person name="Weber P."/>
            <person name="Bernet E."/>
            <person name="Pullido F."/>
            <person name="Nieckarz M."/>
            <person name="Delaby M."/>
            <person name="Nieves C."/>
            <person name="Viehboeck T."/>
            <person name="Krause N."/>
            <person name="Rivera-Millot A."/>
            <person name="Nakamura A."/>
            <person name="Vischer N."/>
            <person name="VanNieuwenhze M."/>
            <person name="Brun Y."/>
            <person name="Cava F."/>
            <person name="Bulgheresi S."/>
            <person name="Veyrier F."/>
        </authorList>
    </citation>
    <scope>NUCLEOTIDE SEQUENCE [LARGE SCALE GENOMIC DNA]</scope>
    <source>
        <strain evidence="2 3">SN4</strain>
    </source>
</reference>
<dbReference type="EMBL" id="CP091511">
    <property type="protein sequence ID" value="UOO91031.1"/>
    <property type="molecule type" value="Genomic_DNA"/>
</dbReference>
<keyword evidence="3" id="KW-1185">Reference proteome</keyword>
<evidence type="ECO:0000313" key="2">
    <source>
        <dbReference type="EMBL" id="UOO91031.1"/>
    </source>
</evidence>
<dbReference type="SUPFAM" id="SSF48452">
    <property type="entry name" value="TPR-like"/>
    <property type="match status" value="1"/>
</dbReference>
<dbReference type="InterPro" id="IPR011990">
    <property type="entry name" value="TPR-like_helical_dom_sf"/>
</dbReference>
<feature type="signal peptide" evidence="1">
    <location>
        <begin position="1"/>
        <end position="22"/>
    </location>
</feature>
<protein>
    <submittedName>
        <fullName evidence="2">Tetratricopeptide repeat protein</fullName>
    </submittedName>
</protein>